<comment type="caution">
    <text evidence="2">The sequence shown here is derived from an EMBL/GenBank/DDBJ whole genome shotgun (WGS) entry which is preliminary data.</text>
</comment>
<name>A0A8T0E4Q9_ARGBR</name>
<evidence type="ECO:0000313" key="2">
    <source>
        <dbReference type="EMBL" id="KAF8766377.1"/>
    </source>
</evidence>
<feature type="region of interest" description="Disordered" evidence="1">
    <location>
        <begin position="26"/>
        <end position="96"/>
    </location>
</feature>
<reference evidence="2" key="2">
    <citation type="submission" date="2020-06" db="EMBL/GenBank/DDBJ databases">
        <authorList>
            <person name="Sheffer M."/>
        </authorList>
    </citation>
    <scope>NUCLEOTIDE SEQUENCE</scope>
</reference>
<proteinExistence type="predicted"/>
<keyword evidence="3" id="KW-1185">Reference proteome</keyword>
<dbReference type="EMBL" id="JABXBU010002230">
    <property type="protein sequence ID" value="KAF8766377.1"/>
    <property type="molecule type" value="Genomic_DNA"/>
</dbReference>
<evidence type="ECO:0000256" key="1">
    <source>
        <dbReference type="SAM" id="MobiDB-lite"/>
    </source>
</evidence>
<accession>A0A8T0E4Q9</accession>
<evidence type="ECO:0000313" key="3">
    <source>
        <dbReference type="Proteomes" id="UP000807504"/>
    </source>
</evidence>
<dbReference type="Proteomes" id="UP000807504">
    <property type="component" value="Unassembled WGS sequence"/>
</dbReference>
<sequence>MEGDRRSEGPFSNPADLYLKTLQQIHENPNGLFQHNPPPDKNPTNWEDRNQETTLETPNNPLFEKFANSCNSSTAHSDGRVTPTPSVEELPHEKNR</sequence>
<protein>
    <submittedName>
        <fullName evidence="2">Uncharacterized protein</fullName>
    </submittedName>
</protein>
<dbReference type="AlphaFoldDB" id="A0A8T0E4Q9"/>
<organism evidence="2 3">
    <name type="scientific">Argiope bruennichi</name>
    <name type="common">Wasp spider</name>
    <name type="synonym">Aranea bruennichi</name>
    <dbReference type="NCBI Taxonomy" id="94029"/>
    <lineage>
        <taxon>Eukaryota</taxon>
        <taxon>Metazoa</taxon>
        <taxon>Ecdysozoa</taxon>
        <taxon>Arthropoda</taxon>
        <taxon>Chelicerata</taxon>
        <taxon>Arachnida</taxon>
        <taxon>Araneae</taxon>
        <taxon>Araneomorphae</taxon>
        <taxon>Entelegynae</taxon>
        <taxon>Araneoidea</taxon>
        <taxon>Araneidae</taxon>
        <taxon>Argiope</taxon>
    </lineage>
</organism>
<gene>
    <name evidence="2" type="ORF">HNY73_019443</name>
</gene>
<reference evidence="2" key="1">
    <citation type="journal article" date="2020" name="bioRxiv">
        <title>Chromosome-level reference genome of the European wasp spider Argiope bruennichi: a resource for studies on range expansion and evolutionary adaptation.</title>
        <authorList>
            <person name="Sheffer M.M."/>
            <person name="Hoppe A."/>
            <person name="Krehenwinkel H."/>
            <person name="Uhl G."/>
            <person name="Kuss A.W."/>
            <person name="Jensen L."/>
            <person name="Jensen C."/>
            <person name="Gillespie R.G."/>
            <person name="Hoff K.J."/>
            <person name="Prost S."/>
        </authorList>
    </citation>
    <scope>NUCLEOTIDE SEQUENCE</scope>
</reference>